<proteinExistence type="predicted"/>
<evidence type="ECO:0000256" key="2">
    <source>
        <dbReference type="SAM" id="Phobius"/>
    </source>
</evidence>
<dbReference type="InterPro" id="IPR053257">
    <property type="entry name" value="Cu-only_SOD"/>
</dbReference>
<evidence type="ECO:0000259" key="4">
    <source>
        <dbReference type="PROSITE" id="PS50940"/>
    </source>
</evidence>
<dbReference type="GO" id="GO:0005576">
    <property type="term" value="C:extracellular region"/>
    <property type="evidence" value="ECO:0007669"/>
    <property type="project" value="InterPro"/>
</dbReference>
<dbReference type="SMART" id="SM00494">
    <property type="entry name" value="ChtBD2"/>
    <property type="match status" value="3"/>
</dbReference>
<dbReference type="GO" id="GO:0046872">
    <property type="term" value="F:metal ion binding"/>
    <property type="evidence" value="ECO:0007669"/>
    <property type="project" value="InterPro"/>
</dbReference>
<dbReference type="PANTHER" id="PTHR20910:SF1">
    <property type="entry name" value="SUPEROXIDE DISMUTASE COPPER_ZINC BINDING DOMAIN-CONTAINING PROTEIN"/>
    <property type="match status" value="1"/>
</dbReference>
<protein>
    <recommendedName>
        <fullName evidence="7">Superoxide dismutase</fullName>
    </recommendedName>
</protein>
<dbReference type="InterPro" id="IPR036423">
    <property type="entry name" value="SOD-like_Cu/Zn_dom_sf"/>
</dbReference>
<sequence>MTRGPRKQDLITLGTHGVVLVGKFGMRGVTGTVSLSQTTGDTTATVSVQGLQNQNSWHFREVRTIYDVADKCSDAQLGRRYGQFGGNVPSSGTSTFTITKSDLDDLNSLTGRSILFVDQTTNTRVCATLEEDAPYKTTMAVFPTAIAGHVVMRQLASSPSSHTSLFTNLYHVQDTASAAESNVTLHVYDGSVTETNDTSERCNNIGTSIQTIGTVTVGNTKDSSITGMVVSNLALSSNTGVVKKVLGVVAPNGTVLGCAIIRQVMPRTATTMISRDGVKGMFQFTQNSPFDPTHSQVDITGLAGIAGGYHVHEWPVPQRLTKDQAVCSDSSVSGHFNPFMASNFPPAATGTDDQYEVGDLSGKYGLLTGRNSLNANYTDWNLPLFGANSIIGRSIVIHKTAQSARWVCANVEDVQSYKIARATFHYPVIGYMIFKQPVNDWQYADTQIYVELNYGDGTATSSVNHDWHVHQTTIGDDMDASSGRCMSVGGHYNPYNVDLHGNYQTVCSTNSPLRCEVGDLSKKHGRLDIRTSGGGMQRAFFTDVDLPLSGPLSIVGKSIVIHAPNSGSARFSCANILPVPERKVKVDTWYKNSQSSVSGSVVLTENTDGVLTDITTTEFNLANLASEANGLHVHQYPVDMDKTTSSPCAASSVGGHFIPYEWNIANSPSNGNGSDDQYEVGDLSGRYGSPLLGQTSYRGTFHDSNLPLRGPLSVVGRSIVIHKSDNQASRWVCGDIVEDTSSTSGKLYQSKATFNQGDIQGYIHLRQYFYSNGGSSDTEILVDLRHTQTSGTTTGHNWHAHVSQVNGDATSGCNTPGGHYNPFHSNTTSGYTECSFSNPLRCELGDQSGKVGQYDVGGGRKFFTDVNLPIIGRYGVTGRSFVVHGPNNAAARVACADILPIGMPTVSMSFPVKNPLDKNNFRTVLAQAMSTDTWNIMVEEVSSSSTASDPQCMQASVTLLGTNADTLKQSLESLISTKDSKLGAYLPCNSGMLTILKHPILQDRLDTKQWINQNKQLICAFSDKSSNMDAPRWTHFFRENNGGRRGESDIEYENSFSWNASFSRTMTSKTSPMANYENSEIITGPLHHTSHCHSREMQYLRPMVPHNKDTRVPPVSTQYDSLCKNKDRVTPQRIQVTKNGILNRELPPIPQQKSPTTESRPQQKQQKHRDKKRHPDRGSNKKKTSQQNTETSVVLSVSLKSKNSHKNSKHNGKTVHENSRHDSLNRKYVREDSTNSQKEFIDLPNRRVRRRRRKSSACVIPLIVLTVVILGGLFGALGFILLNSKKEVVSVSNLTINTTTQNASVVCSLNNLEFWEYLTVTHVSTDKTNSVIINVTSEGSLDFPSMQYSNRLFLDLRIGFSSATITLNFTVDCSDDGLYVCHAYADGQHFTGNGELRIREPPTKPSITVPIEVVENRPIEYPIICRANVGFPRGRLLWMIKPPNHQRFFSVPGTSSSSEGKCGNIVTNEFVLTPSMAGNGTTLKCHVSNDHYLTGNTSDEKLSDHTVLRVVPASVCQGIAKGTTVRHPYRCDKYINCTSEDDFSVFQCPEELCYDIITGQCGQTGLSLTNTTAFLNEGVTSLTCRLQHVGRWSGLQIYRETSTGRSVLLVVKYSPKGPPIKIMPDTIKHRYFSVVNTKRYEVDVMLWIYKLNCNDNGQYKCRADIPFELPDVVGFVNLIVKPETPVISAPTEIVDGRGLRENFTCKANVGYPGGNLYWEMRPAGRRNFTRNLPFIIEEKIDERNCSRQISKEFSLIPSPKFDGLELRCVVENENALEREQFLMTEYVINVIPADTCNTNSSGPLPHPSDCRQYIQCTNDYLNVQRCSQSLCFNPETLECDLPEPVDQTPIDPNSPCKPNKNGVYFPHPFVCNIYFWCVGGQEVIQRCPLGTLYKDEGQCTFDTNSNSHCFKSR</sequence>
<accession>A0AA88YEK9</accession>
<dbReference type="GO" id="GO:0006801">
    <property type="term" value="P:superoxide metabolic process"/>
    <property type="evidence" value="ECO:0007669"/>
    <property type="project" value="InterPro"/>
</dbReference>
<keyword evidence="6" id="KW-1185">Reference proteome</keyword>
<dbReference type="EMBL" id="VSWD01000008">
    <property type="protein sequence ID" value="KAK3095151.1"/>
    <property type="molecule type" value="Genomic_DNA"/>
</dbReference>
<name>A0AA88YEK9_PINIB</name>
<dbReference type="InterPro" id="IPR001424">
    <property type="entry name" value="SOD_Cu_Zn_dom"/>
</dbReference>
<feature type="region of interest" description="Disordered" evidence="1">
    <location>
        <begin position="1105"/>
        <end position="1235"/>
    </location>
</feature>
<dbReference type="InterPro" id="IPR007110">
    <property type="entry name" value="Ig-like_dom"/>
</dbReference>
<keyword evidence="2" id="KW-0472">Membrane</keyword>
<dbReference type="PROSITE" id="PS50940">
    <property type="entry name" value="CHIT_BIND_II"/>
    <property type="match status" value="3"/>
</dbReference>
<comment type="caution">
    <text evidence="5">The sequence shown here is derived from an EMBL/GenBank/DDBJ whole genome shotgun (WGS) entry which is preliminary data.</text>
</comment>
<dbReference type="Pfam" id="PF00080">
    <property type="entry name" value="Sod_Cu"/>
    <property type="match status" value="3"/>
</dbReference>
<dbReference type="PROSITE" id="PS50835">
    <property type="entry name" value="IG_LIKE"/>
    <property type="match status" value="2"/>
</dbReference>
<dbReference type="Gene3D" id="2.60.40.200">
    <property type="entry name" value="Superoxide dismutase, copper/zinc binding domain"/>
    <property type="match status" value="4"/>
</dbReference>
<organism evidence="5 6">
    <name type="scientific">Pinctada imbricata</name>
    <name type="common">Atlantic pearl-oyster</name>
    <name type="synonym">Pinctada martensii</name>
    <dbReference type="NCBI Taxonomy" id="66713"/>
    <lineage>
        <taxon>Eukaryota</taxon>
        <taxon>Metazoa</taxon>
        <taxon>Spiralia</taxon>
        <taxon>Lophotrochozoa</taxon>
        <taxon>Mollusca</taxon>
        <taxon>Bivalvia</taxon>
        <taxon>Autobranchia</taxon>
        <taxon>Pteriomorphia</taxon>
        <taxon>Pterioida</taxon>
        <taxon>Pterioidea</taxon>
        <taxon>Pteriidae</taxon>
        <taxon>Pinctada</taxon>
    </lineage>
</organism>
<gene>
    <name evidence="5" type="ORF">FSP39_010830</name>
</gene>
<evidence type="ECO:0000256" key="1">
    <source>
        <dbReference type="SAM" id="MobiDB-lite"/>
    </source>
</evidence>
<feature type="domain" description="Ig-like" evidence="3">
    <location>
        <begin position="1682"/>
        <end position="1784"/>
    </location>
</feature>
<evidence type="ECO:0000313" key="6">
    <source>
        <dbReference type="Proteomes" id="UP001186944"/>
    </source>
</evidence>
<dbReference type="Pfam" id="PF01607">
    <property type="entry name" value="CBM_14"/>
    <property type="match status" value="3"/>
</dbReference>
<feature type="compositionally biased region" description="Polar residues" evidence="1">
    <location>
        <begin position="1151"/>
        <end position="1160"/>
    </location>
</feature>
<dbReference type="Gene3D" id="2.60.40.10">
    <property type="entry name" value="Immunoglobulins"/>
    <property type="match status" value="1"/>
</dbReference>
<feature type="domain" description="Chitin-binding type-2" evidence="4">
    <location>
        <begin position="1853"/>
        <end position="1911"/>
    </location>
</feature>
<evidence type="ECO:0000259" key="3">
    <source>
        <dbReference type="PROSITE" id="PS50835"/>
    </source>
</evidence>
<reference evidence="5" key="1">
    <citation type="submission" date="2019-08" db="EMBL/GenBank/DDBJ databases">
        <title>The improved chromosome-level genome for the pearl oyster Pinctada fucata martensii using PacBio sequencing and Hi-C.</title>
        <authorList>
            <person name="Zheng Z."/>
        </authorList>
    </citation>
    <scope>NUCLEOTIDE SEQUENCE</scope>
    <source>
        <strain evidence="5">ZZ-2019</strain>
        <tissue evidence="5">Adductor muscle</tissue>
    </source>
</reference>
<feature type="compositionally biased region" description="Basic residues" evidence="1">
    <location>
        <begin position="1165"/>
        <end position="1184"/>
    </location>
</feature>
<dbReference type="SUPFAM" id="SSF49329">
    <property type="entry name" value="Cu,Zn superoxide dismutase-like"/>
    <property type="match status" value="5"/>
</dbReference>
<dbReference type="InterPro" id="IPR013783">
    <property type="entry name" value="Ig-like_fold"/>
</dbReference>
<feature type="transmembrane region" description="Helical" evidence="2">
    <location>
        <begin position="1256"/>
        <end position="1282"/>
    </location>
</feature>
<feature type="domain" description="Chitin-binding type-2" evidence="4">
    <location>
        <begin position="1513"/>
        <end position="1561"/>
    </location>
</feature>
<evidence type="ECO:0000313" key="5">
    <source>
        <dbReference type="EMBL" id="KAK3095151.1"/>
    </source>
</evidence>
<dbReference type="InterPro" id="IPR036508">
    <property type="entry name" value="Chitin-bd_dom_sf"/>
</dbReference>
<feature type="domain" description="Chitin-binding type-2" evidence="4">
    <location>
        <begin position="1793"/>
        <end position="1849"/>
    </location>
</feature>
<keyword evidence="2" id="KW-0812">Transmembrane</keyword>
<dbReference type="SUPFAM" id="SSF57625">
    <property type="entry name" value="Invertebrate chitin-binding proteins"/>
    <property type="match status" value="3"/>
</dbReference>
<feature type="compositionally biased region" description="Basic residues" evidence="1">
    <location>
        <begin position="1202"/>
        <end position="1213"/>
    </location>
</feature>
<feature type="domain" description="Ig-like" evidence="3">
    <location>
        <begin position="1405"/>
        <end position="1503"/>
    </location>
</feature>
<evidence type="ECO:0008006" key="7">
    <source>
        <dbReference type="Google" id="ProtNLM"/>
    </source>
</evidence>
<feature type="compositionally biased region" description="Basic and acidic residues" evidence="1">
    <location>
        <begin position="1214"/>
        <end position="1235"/>
    </location>
</feature>
<dbReference type="PANTHER" id="PTHR20910">
    <property type="entry name" value="AGAP001623-PA"/>
    <property type="match status" value="1"/>
</dbReference>
<dbReference type="GO" id="GO:0008061">
    <property type="term" value="F:chitin binding"/>
    <property type="evidence" value="ECO:0007669"/>
    <property type="project" value="InterPro"/>
</dbReference>
<dbReference type="Proteomes" id="UP001186944">
    <property type="component" value="Unassembled WGS sequence"/>
</dbReference>
<feature type="compositionally biased region" description="Low complexity" evidence="1">
    <location>
        <begin position="1192"/>
        <end position="1201"/>
    </location>
</feature>
<dbReference type="Gene3D" id="2.170.140.10">
    <property type="entry name" value="Chitin binding domain"/>
    <property type="match status" value="3"/>
</dbReference>
<keyword evidence="2" id="KW-1133">Transmembrane helix</keyword>
<dbReference type="InterPro" id="IPR002557">
    <property type="entry name" value="Chitin-bd_dom"/>
</dbReference>